<evidence type="ECO:0000256" key="1">
    <source>
        <dbReference type="ARBA" id="ARBA00022598"/>
    </source>
</evidence>
<feature type="domain" description="Aminoacyl-tRNA synthetase class II (D/K/N)" evidence="6">
    <location>
        <begin position="10"/>
        <end position="122"/>
    </location>
</feature>
<keyword evidence="8" id="KW-1185">Reference proteome</keyword>
<dbReference type="AlphaFoldDB" id="A0A7J7CGR0"/>
<keyword evidence="3" id="KW-0067">ATP-binding</keyword>
<dbReference type="SUPFAM" id="SSF55681">
    <property type="entry name" value="Class II aaRS and biotin synthetases"/>
    <property type="match status" value="1"/>
</dbReference>
<evidence type="ECO:0000256" key="5">
    <source>
        <dbReference type="ARBA" id="ARBA00023146"/>
    </source>
</evidence>
<dbReference type="GO" id="GO:0005524">
    <property type="term" value="F:ATP binding"/>
    <property type="evidence" value="ECO:0007669"/>
    <property type="project" value="UniProtKB-KW"/>
</dbReference>
<comment type="caution">
    <text evidence="7">The sequence shown here is derived from an EMBL/GenBank/DDBJ whole genome shotgun (WGS) entry which is preliminary data.</text>
</comment>
<dbReference type="Pfam" id="PF00152">
    <property type="entry name" value="tRNA-synt_2"/>
    <property type="match status" value="1"/>
</dbReference>
<reference evidence="7 8" key="1">
    <citation type="journal article" date="2020" name="Nat. Commun.">
        <title>Genome of Tripterygium wilfordii and identification of cytochrome P450 involved in triptolide biosynthesis.</title>
        <authorList>
            <person name="Tu L."/>
            <person name="Su P."/>
            <person name="Zhang Z."/>
            <person name="Gao L."/>
            <person name="Wang J."/>
            <person name="Hu T."/>
            <person name="Zhou J."/>
            <person name="Zhang Y."/>
            <person name="Zhao Y."/>
            <person name="Liu Y."/>
            <person name="Song Y."/>
            <person name="Tong Y."/>
            <person name="Lu Y."/>
            <person name="Yang J."/>
            <person name="Xu C."/>
            <person name="Jia M."/>
            <person name="Peters R.J."/>
            <person name="Huang L."/>
            <person name="Gao W."/>
        </authorList>
    </citation>
    <scope>NUCLEOTIDE SEQUENCE [LARGE SCALE GENOMIC DNA]</scope>
    <source>
        <strain evidence="8">cv. XIE 37</strain>
        <tissue evidence="7">Leaf</tissue>
    </source>
</reference>
<organism evidence="7 8">
    <name type="scientific">Tripterygium wilfordii</name>
    <name type="common">Thunder God vine</name>
    <dbReference type="NCBI Taxonomy" id="458696"/>
    <lineage>
        <taxon>Eukaryota</taxon>
        <taxon>Viridiplantae</taxon>
        <taxon>Streptophyta</taxon>
        <taxon>Embryophyta</taxon>
        <taxon>Tracheophyta</taxon>
        <taxon>Spermatophyta</taxon>
        <taxon>Magnoliopsida</taxon>
        <taxon>eudicotyledons</taxon>
        <taxon>Gunneridae</taxon>
        <taxon>Pentapetalae</taxon>
        <taxon>rosids</taxon>
        <taxon>fabids</taxon>
        <taxon>Celastrales</taxon>
        <taxon>Celastraceae</taxon>
        <taxon>Tripterygium</taxon>
    </lineage>
</organism>
<protein>
    <submittedName>
        <fullName evidence="7">tRNA synthetase class II family protein</fullName>
    </submittedName>
</protein>
<proteinExistence type="predicted"/>
<evidence type="ECO:0000256" key="4">
    <source>
        <dbReference type="ARBA" id="ARBA00022917"/>
    </source>
</evidence>
<dbReference type="GO" id="GO:0006422">
    <property type="term" value="P:aspartyl-tRNA aminoacylation"/>
    <property type="evidence" value="ECO:0007669"/>
    <property type="project" value="TreeGrafter"/>
</dbReference>
<dbReference type="EMBL" id="JAAARO010000017">
    <property type="protein sequence ID" value="KAF5733238.1"/>
    <property type="molecule type" value="Genomic_DNA"/>
</dbReference>
<dbReference type="Gene3D" id="3.30.930.10">
    <property type="entry name" value="Bira Bifunctional Protein, Domain 2"/>
    <property type="match status" value="1"/>
</dbReference>
<dbReference type="GO" id="GO:0005739">
    <property type="term" value="C:mitochondrion"/>
    <property type="evidence" value="ECO:0007669"/>
    <property type="project" value="TreeGrafter"/>
</dbReference>
<dbReference type="Proteomes" id="UP000593562">
    <property type="component" value="Unassembled WGS sequence"/>
</dbReference>
<dbReference type="GO" id="GO:0004815">
    <property type="term" value="F:aspartate-tRNA ligase activity"/>
    <property type="evidence" value="ECO:0007669"/>
    <property type="project" value="TreeGrafter"/>
</dbReference>
<keyword evidence="5 7" id="KW-0030">Aminoacyl-tRNA synthetase</keyword>
<sequence length="149" mass="16808">MVMFRLTWALHHPFTAPHPEDMKDLSSARALAYDMIGGGSLRIYRCDIQQKVLETIGISPQQRYHTWCCSDIKESKHHCVSMFYFLVFPSTDGGIAYGLDGLIMLLAGANSVRRDVIAFPKTTTAQCALTRVPLEVDPEQLKELAFQMQ</sequence>
<evidence type="ECO:0000259" key="6">
    <source>
        <dbReference type="Pfam" id="PF00152"/>
    </source>
</evidence>
<evidence type="ECO:0000313" key="8">
    <source>
        <dbReference type="Proteomes" id="UP000593562"/>
    </source>
</evidence>
<dbReference type="InterPro" id="IPR004364">
    <property type="entry name" value="Aa-tRNA-synt_II"/>
</dbReference>
<evidence type="ECO:0000313" key="7">
    <source>
        <dbReference type="EMBL" id="KAF5733238.1"/>
    </source>
</evidence>
<gene>
    <name evidence="7" type="ORF">HS088_TW17G00779</name>
</gene>
<accession>A0A7J7CGR0</accession>
<evidence type="ECO:0000256" key="2">
    <source>
        <dbReference type="ARBA" id="ARBA00022741"/>
    </source>
</evidence>
<keyword evidence="1" id="KW-0436">Ligase</keyword>
<dbReference type="InParanoid" id="A0A7J7CGR0"/>
<dbReference type="PANTHER" id="PTHR22594">
    <property type="entry name" value="ASPARTYL/LYSYL-TRNA SYNTHETASE"/>
    <property type="match status" value="1"/>
</dbReference>
<keyword evidence="2" id="KW-0547">Nucleotide-binding</keyword>
<evidence type="ECO:0000256" key="3">
    <source>
        <dbReference type="ARBA" id="ARBA00022840"/>
    </source>
</evidence>
<keyword evidence="4" id="KW-0648">Protein biosynthesis</keyword>
<dbReference type="PANTHER" id="PTHR22594:SF5">
    <property type="entry name" value="ASPARTATE--TRNA LIGASE, MITOCHONDRIAL"/>
    <property type="match status" value="1"/>
</dbReference>
<dbReference type="InterPro" id="IPR045864">
    <property type="entry name" value="aa-tRNA-synth_II/BPL/LPL"/>
</dbReference>
<name>A0A7J7CGR0_TRIWF</name>